<comment type="caution">
    <text evidence="3">The sequence shown here is derived from an EMBL/GenBank/DDBJ whole genome shotgun (WGS) entry which is preliminary data.</text>
</comment>
<feature type="compositionally biased region" description="Pro residues" evidence="1">
    <location>
        <begin position="7"/>
        <end position="27"/>
    </location>
</feature>
<evidence type="ECO:0000313" key="4">
    <source>
        <dbReference type="Proteomes" id="UP000544107"/>
    </source>
</evidence>
<dbReference type="EMBL" id="JACIED010000004">
    <property type="protein sequence ID" value="MBB4009284.1"/>
    <property type="molecule type" value="Genomic_DNA"/>
</dbReference>
<dbReference type="RefSeq" id="WP_184412839.1">
    <property type="nucleotide sequence ID" value="NZ_JACIED010000004.1"/>
</dbReference>
<dbReference type="Proteomes" id="UP000544107">
    <property type="component" value="Unassembled WGS sequence"/>
</dbReference>
<keyword evidence="2" id="KW-0472">Membrane</keyword>
<dbReference type="PANTHER" id="PTHR47755:SF1">
    <property type="entry name" value="CELL DIVISION PROTEIN FTSX"/>
    <property type="match status" value="1"/>
</dbReference>
<dbReference type="InterPro" id="IPR004513">
    <property type="entry name" value="FtsX"/>
</dbReference>
<sequence length="357" mass="38668">MNDRKPPPPQGSQPPPASAQPAKPPQAKPTQDRLRPQKRVEMQVRPTGAILPPSNIQGNALMVVIAIMAFLACLTLGAVSMIRATASSWQSQISREITIQIKPDDNVNMDEALTKAKDLALTFVGTKTGQVVDEAATARLLEPWLGSGLDIHELPVPRLVIITIDENNPPDFAAMRDLLTSQIPQASLDDHRTWVDRLVSMARTTVMIGFGLLILVFTAMVLTVIFATRGALSGNRHIIEVLHFVGAESIFVAREFQKHFLKISLKGSTAGGLAAAGLFALASIWQSNTLATPQTDQATAMFGRFEIGFTGYLGIFATMIIIALLTTVTARLTVMRAIYEIDQIRSDPSRSGGLPPE</sequence>
<dbReference type="PANTHER" id="PTHR47755">
    <property type="entry name" value="CELL DIVISION PROTEIN FTSX"/>
    <property type="match status" value="1"/>
</dbReference>
<evidence type="ECO:0000256" key="1">
    <source>
        <dbReference type="SAM" id="MobiDB-lite"/>
    </source>
</evidence>
<feature type="transmembrane region" description="Helical" evidence="2">
    <location>
        <begin position="307"/>
        <end position="328"/>
    </location>
</feature>
<protein>
    <submittedName>
        <fullName evidence="3">Cell division transport system permease protein</fullName>
    </submittedName>
</protein>
<accession>A0A7W6HPZ4</accession>
<keyword evidence="2" id="KW-1133">Transmembrane helix</keyword>
<evidence type="ECO:0000256" key="2">
    <source>
        <dbReference type="SAM" id="Phobius"/>
    </source>
</evidence>
<organism evidence="3 4">
    <name type="scientific">Allorhizobium taibaishanense</name>
    <dbReference type="NCBI Taxonomy" id="887144"/>
    <lineage>
        <taxon>Bacteria</taxon>
        <taxon>Pseudomonadati</taxon>
        <taxon>Pseudomonadota</taxon>
        <taxon>Alphaproteobacteria</taxon>
        <taxon>Hyphomicrobiales</taxon>
        <taxon>Rhizobiaceae</taxon>
        <taxon>Rhizobium/Agrobacterium group</taxon>
        <taxon>Allorhizobium</taxon>
    </lineage>
</organism>
<evidence type="ECO:0000313" key="3">
    <source>
        <dbReference type="EMBL" id="MBB4009284.1"/>
    </source>
</evidence>
<keyword evidence="3" id="KW-0131">Cell cycle</keyword>
<dbReference type="AlphaFoldDB" id="A0A7W6HPZ4"/>
<name>A0A7W6HPZ4_9HYPH</name>
<keyword evidence="3" id="KW-0132">Cell division</keyword>
<dbReference type="GO" id="GO:0051301">
    <property type="term" value="P:cell division"/>
    <property type="evidence" value="ECO:0007669"/>
    <property type="project" value="UniProtKB-KW"/>
</dbReference>
<feature type="transmembrane region" description="Helical" evidence="2">
    <location>
        <begin position="60"/>
        <end position="82"/>
    </location>
</feature>
<dbReference type="GO" id="GO:0032153">
    <property type="term" value="C:cell division site"/>
    <property type="evidence" value="ECO:0007669"/>
    <property type="project" value="TreeGrafter"/>
</dbReference>
<gene>
    <name evidence="3" type="ORF">GGQ71_003566</name>
</gene>
<reference evidence="3 4" key="1">
    <citation type="submission" date="2020-08" db="EMBL/GenBank/DDBJ databases">
        <title>Genomic Encyclopedia of Type Strains, Phase IV (KMG-IV): sequencing the most valuable type-strain genomes for metagenomic binning, comparative biology and taxonomic classification.</title>
        <authorList>
            <person name="Goeker M."/>
        </authorList>
    </citation>
    <scope>NUCLEOTIDE SEQUENCE [LARGE SCALE GENOMIC DNA]</scope>
    <source>
        <strain evidence="3 4">DSM 100021</strain>
    </source>
</reference>
<dbReference type="GO" id="GO:0016020">
    <property type="term" value="C:membrane"/>
    <property type="evidence" value="ECO:0007669"/>
    <property type="project" value="InterPro"/>
</dbReference>
<proteinExistence type="predicted"/>
<feature type="region of interest" description="Disordered" evidence="1">
    <location>
        <begin position="1"/>
        <end position="36"/>
    </location>
</feature>
<keyword evidence="2" id="KW-0812">Transmembrane</keyword>
<feature type="transmembrane region" description="Helical" evidence="2">
    <location>
        <begin position="206"/>
        <end position="226"/>
    </location>
</feature>